<feature type="region of interest" description="Disordered" evidence="1">
    <location>
        <begin position="26"/>
        <end position="62"/>
    </location>
</feature>
<organism evidence="2 3">
    <name type="scientific">Hoylesella shahii DSM 15611 = JCM 12083</name>
    <dbReference type="NCBI Taxonomy" id="1122991"/>
    <lineage>
        <taxon>Bacteria</taxon>
        <taxon>Pseudomonadati</taxon>
        <taxon>Bacteroidota</taxon>
        <taxon>Bacteroidia</taxon>
        <taxon>Bacteroidales</taxon>
        <taxon>Prevotellaceae</taxon>
        <taxon>Hoylesella</taxon>
    </lineage>
</organism>
<sequence length="62" mass="6612">MKKKRYYMPCIETVLVVEAMTIMAGSNETGFGPGVEKPGDGGEDDLDGDTYQPGGEPTHGHP</sequence>
<dbReference type="Proteomes" id="UP000248314">
    <property type="component" value="Unassembled WGS sequence"/>
</dbReference>
<reference evidence="2 3" key="1">
    <citation type="submission" date="2018-05" db="EMBL/GenBank/DDBJ databases">
        <title>Genomic Encyclopedia of Type Strains, Phase I: the one thousand microbial genomes (KMG-I) project.</title>
        <authorList>
            <person name="Kyrpides N."/>
        </authorList>
    </citation>
    <scope>NUCLEOTIDE SEQUENCE [LARGE SCALE GENOMIC DNA]</scope>
    <source>
        <strain evidence="2 3">DSM 15611</strain>
    </source>
</reference>
<protein>
    <submittedName>
        <fullName evidence="2">Uncharacterized protein</fullName>
    </submittedName>
</protein>
<evidence type="ECO:0000313" key="2">
    <source>
        <dbReference type="EMBL" id="PXX23203.1"/>
    </source>
</evidence>
<dbReference type="GeneID" id="84899956"/>
<proteinExistence type="predicted"/>
<accession>A0A318HY45</accession>
<comment type="caution">
    <text evidence="2">The sequence shown here is derived from an EMBL/GenBank/DDBJ whole genome shotgun (WGS) entry which is preliminary data.</text>
</comment>
<evidence type="ECO:0000256" key="1">
    <source>
        <dbReference type="SAM" id="MobiDB-lite"/>
    </source>
</evidence>
<dbReference type="RefSeq" id="WP_025815590.1">
    <property type="nucleotide sequence ID" value="NZ_BAIZ01000007.1"/>
</dbReference>
<dbReference type="AlphaFoldDB" id="A0A318HY45"/>
<dbReference type="EMBL" id="QJJX01000007">
    <property type="protein sequence ID" value="PXX23203.1"/>
    <property type="molecule type" value="Genomic_DNA"/>
</dbReference>
<keyword evidence="3" id="KW-1185">Reference proteome</keyword>
<evidence type="ECO:0000313" key="3">
    <source>
        <dbReference type="Proteomes" id="UP000248314"/>
    </source>
</evidence>
<gene>
    <name evidence="2" type="ORF">EJ73_00871</name>
</gene>
<name>A0A318HY45_9BACT</name>